<comment type="caution">
    <text evidence="1">The sequence shown here is derived from an EMBL/GenBank/DDBJ whole genome shotgun (WGS) entry which is preliminary data.</text>
</comment>
<evidence type="ECO:0000313" key="1">
    <source>
        <dbReference type="EMBL" id="KAK1145276.1"/>
    </source>
</evidence>
<evidence type="ECO:0000313" key="2">
    <source>
        <dbReference type="Proteomes" id="UP001177260"/>
    </source>
</evidence>
<proteinExistence type="predicted"/>
<protein>
    <submittedName>
        <fullName evidence="1">Type I Iterative Polyketide synthase (PKS)</fullName>
    </submittedName>
</protein>
<dbReference type="Proteomes" id="UP001177260">
    <property type="component" value="Unassembled WGS sequence"/>
</dbReference>
<dbReference type="EMBL" id="JAOPJF010000025">
    <property type="protein sequence ID" value="KAK1145276.1"/>
    <property type="molecule type" value="Genomic_DNA"/>
</dbReference>
<organism evidence="1 2">
    <name type="scientific">Aspergillus melleus</name>
    <dbReference type="NCBI Taxonomy" id="138277"/>
    <lineage>
        <taxon>Eukaryota</taxon>
        <taxon>Fungi</taxon>
        <taxon>Dikarya</taxon>
        <taxon>Ascomycota</taxon>
        <taxon>Pezizomycotina</taxon>
        <taxon>Eurotiomycetes</taxon>
        <taxon>Eurotiomycetidae</taxon>
        <taxon>Eurotiales</taxon>
        <taxon>Aspergillaceae</taxon>
        <taxon>Aspergillus</taxon>
        <taxon>Aspergillus subgen. Circumdati</taxon>
    </lineage>
</organism>
<gene>
    <name evidence="1" type="ORF">N8T08_004429</name>
</gene>
<reference evidence="1 2" key="1">
    <citation type="journal article" date="2023" name="ACS Omega">
        <title>Identification of the Neoaspergillic Acid Biosynthesis Gene Cluster by Establishing an In Vitro CRISPR-Ribonucleoprotein Genetic System in Aspergillus melleus.</title>
        <authorList>
            <person name="Yuan B."/>
            <person name="Grau M.F."/>
            <person name="Murata R.M."/>
            <person name="Torok T."/>
            <person name="Venkateswaran K."/>
            <person name="Stajich J.E."/>
            <person name="Wang C.C.C."/>
        </authorList>
    </citation>
    <scope>NUCLEOTIDE SEQUENCE [LARGE SCALE GENOMIC DNA]</scope>
    <source>
        <strain evidence="1 2">IMV 1140</strain>
    </source>
</reference>
<name>A0ACC3B4A9_9EURO</name>
<sequence length="2486" mass="270970">MASNEWIHQLTWSPAALSKEPLQIGKVVFVVTDRNNGKLSAYQTQLAHEGYATVIACDTTDISPSLTPDSIVVYIPPAAKKKSSVYEAATQACTALVQIAQQLYRRSVSTNAKKIMLFSVISKDFDTGDLGYAPLHGLARVLKMEIPHIFGGLFEDDLGLFPLSAIKYAQGFDVVKVCRGEAHTACLQPLPDEINHRRGLHLDSYSTYMITGGTGGVGLAIATWMARRGAKHLILVSRRGLKPIDDRNIAEATGHKPTSPIAGLEALGVSVHVLAVDLSKPNSSSILSQAIKNLPSPPIKGVVHAAGTAGYHTLANCTSSDIADVLAPKVIGGLTLDTLFAPSTLDFFVFTSSIGHLVGFPGQLSYASANAFLDALAAYRRRQGDNSTSILWTGWRGVGLWDQSKTAMRMLNKALQIRGITDISPDEALAAWDRIASLKTDHAVVVRALELDADEPLRHPILKEITPRKRVKQTAPLEYNAYPEHAVAVIGMACRTAAGDTKDDLWEAIQAGKSMVREIDEKRLPDGVPNRKTWGCFMSDIESFDHQFFQRSKRDATASDPHQRVLLEATYHALESAGCFAPAIHQACRAIQTGECTRAVAGGINLLLNMAVGVVILKPLARALQDGDDIHGVLLATNNNQNINSTSITNPVLASQVELYRKALDRAEVNPEDVSYVEAHGTGTRAGDPVEVQGIREVFGGKDRYSILHIGAVKANVGHAEAASGVISLIKVLLMMKHGKIPGQAQLRELNPKIPALEPDRMAIPTSTGEWRDNLRLAVVNNYGASGSNATTVVAPPPQRPSLLSTIPPVSTWPIFISASSRASLLEYCAVLSSRIAQESSTVELLPRLAFGLATKQNRHLRQVFCTTATSLSNIQAQLSDPEKYIITSSEPKPVVLLFSGQNGDTVPSAGKLYDSSLLFRMHLHRCEDVMQLLGLPSLYPAVLQGIQSGADLLLRHTSMFAIQYSCRAAIIKKLWGNDAGSMIAIEADLSKTNTTPAEHLGPFHDKHPEAKLEVACYNGPNNYVVAGRTQQIGLLESHLIDRKASGEKLRFKVLRGMHAYHSSMADSIVDESAKLSASIPFQEPKLPFESCHEETWTGPGSNVIARNTRQPVYFDQAMGRIVNRLGACTFLEAGIDGPIVSMARSALPRTSGEASHTFVAISGKDSVRSVAEATVTLWKTGQTNLQYWLFHHSQRTSYVPMSLPSYRFAKHRHWMEYTGLANGGNQRTPGHVPERPAVCPHCRKATTDIPCIRQDEIQGRYPNKSSFTIDTHSRRYQDLVKGHIVVGTPLFPAAGYLEFAAHAVALLLNTQVTSSIVVEVIEFKAPLSLDLDRSVKLILTIKGDYKWEFEFSSTNSERETLHATGTISLNHGSSGGIETEARDKWARIQNLLEENPDVDALRGTMIYKAYGDMVKHAAAYRGLRHLAMKGTEGAGDVTVPMNDINAMGKTPNGNIVDSFVMNNFLEVPGAFVASLHIFGQVDSQRKAFICTGMGAVGPLNKLPHSGTYKVYTKIVRESSNDTVLDVFAFDTQTMDLVFSAKEITFSKVSRGPLAKVLTGAHTSAPSSDPGDQSHDAESFASKTASNPTPATDLSTPGGAQRDSLDAFHSMQEILSRTLDLPVGEITKQVSLEELGVDSLISSEILASIHHNLHINVSVEDFATATDVAALCDLISSQAGAGTADTSDQGDEAKGPEAVCKVPNQTSADYQMTLLELLGHSLDVPVTEIQMDSQLEELGADSLVAAEIVSSINKAFDLAITSADFSSMTDVRSLCELISRAQSHLPKTPAVVHLSDVSACAGSESAAYHPLTVIDHTTTITGDKKWTSTARDIESIHTAFQRVRRGFDAYAKDVNFTGYWDQVYPQELSCITAFIVEAFERLGCPLGLFSHGEKLPALNGTLPKYHREVSRLWEILEEAGVAEKRGDFYLRGPVPLDEYTKGKSAKKLSTQLITSFPDYESTHGLPDLLGPHLAEFLTGKADPTSILFASDKGSKLLEDFYTNAPSLSAATHVLCDFLSAVMASRPSDEEPFRVLEIGAGFGGTTKFLLPLLEGSGHSFSYTFTDISVSLLARARTKYKNVEGIEFRKLNVEEDPPAELLGRYDIVVSSNCVHAVRDLTHSLANIRKLVSPNNGCVALIESTQKLAWFELVWGLLDGWWLFGDGRTYALQSPWAWKHAMHDAGFAHVDWSEGASRESRTVRVICGMTTAPESKCPTEATSLLLHRRLSAPGERNLFLIPDGIGSGAVFSALGPYLSSVKGVSVYALNSPFRHRMPSTVDLLTIEELAATYVAEIKRQQLESPYLLGGYSVGGVLAFEVARQLLEDGNEVEKLFLIDTACPTFVRDFPDALVNFLDSIEPVLMEKGRESRATRRGQLLASDHFLLARQQMRRYRACKLPGRKMPQVVLFAAKEGADKQNQVSRPSVLPEDQTAVSWFLDDRTDEGWFGWDEILDDVKMVWADGNHFSMMSPPMISGWGAELARMLDN</sequence>
<accession>A0ACC3B4A9</accession>
<keyword evidence="2" id="KW-1185">Reference proteome</keyword>